<name>V4C297_LOTGI</name>
<keyword evidence="8" id="KW-0539">Nucleus</keyword>
<dbReference type="InterPro" id="IPR052253">
    <property type="entry name" value="CR1/CR2-DNA-binding_regulator"/>
</dbReference>
<evidence type="ECO:0000256" key="3">
    <source>
        <dbReference type="ARBA" id="ARBA00022771"/>
    </source>
</evidence>
<organism evidence="11 12">
    <name type="scientific">Lottia gigantea</name>
    <name type="common">Giant owl limpet</name>
    <dbReference type="NCBI Taxonomy" id="225164"/>
    <lineage>
        <taxon>Eukaryota</taxon>
        <taxon>Metazoa</taxon>
        <taxon>Spiralia</taxon>
        <taxon>Lophotrochozoa</taxon>
        <taxon>Mollusca</taxon>
        <taxon>Gastropoda</taxon>
        <taxon>Patellogastropoda</taxon>
        <taxon>Lottioidea</taxon>
        <taxon>Lottiidae</taxon>
        <taxon>Lottia</taxon>
    </lineage>
</organism>
<evidence type="ECO:0000256" key="7">
    <source>
        <dbReference type="ARBA" id="ARBA00023163"/>
    </source>
</evidence>
<feature type="domain" description="DUF4772" evidence="10">
    <location>
        <begin position="5"/>
        <end position="109"/>
    </location>
</feature>
<keyword evidence="2" id="KW-0479">Metal-binding</keyword>
<dbReference type="STRING" id="225164.V4C297"/>
<dbReference type="GO" id="GO:0000978">
    <property type="term" value="F:RNA polymerase II cis-regulatory region sequence-specific DNA binding"/>
    <property type="evidence" value="ECO:0007669"/>
    <property type="project" value="TreeGrafter"/>
</dbReference>
<dbReference type="GO" id="GO:0008270">
    <property type="term" value="F:zinc ion binding"/>
    <property type="evidence" value="ECO:0007669"/>
    <property type="project" value="UniProtKB-KW"/>
</dbReference>
<keyword evidence="6" id="KW-0238">DNA-binding</keyword>
<feature type="region of interest" description="Disordered" evidence="9">
    <location>
        <begin position="289"/>
        <end position="311"/>
    </location>
</feature>
<keyword evidence="5" id="KW-0805">Transcription regulation</keyword>
<dbReference type="CTD" id="20251052"/>
<evidence type="ECO:0000256" key="5">
    <source>
        <dbReference type="ARBA" id="ARBA00023015"/>
    </source>
</evidence>
<dbReference type="InterPro" id="IPR031940">
    <property type="entry name" value="DUF4772"/>
</dbReference>
<reference evidence="11 12" key="1">
    <citation type="journal article" date="2013" name="Nature">
        <title>Insights into bilaterian evolution from three spiralian genomes.</title>
        <authorList>
            <person name="Simakov O."/>
            <person name="Marletaz F."/>
            <person name="Cho S.J."/>
            <person name="Edsinger-Gonzales E."/>
            <person name="Havlak P."/>
            <person name="Hellsten U."/>
            <person name="Kuo D.H."/>
            <person name="Larsson T."/>
            <person name="Lv J."/>
            <person name="Arendt D."/>
            <person name="Savage R."/>
            <person name="Osoegawa K."/>
            <person name="de Jong P."/>
            <person name="Grimwood J."/>
            <person name="Chapman J.A."/>
            <person name="Shapiro H."/>
            <person name="Aerts A."/>
            <person name="Otillar R.P."/>
            <person name="Terry A.Y."/>
            <person name="Boore J.L."/>
            <person name="Grigoriev I.V."/>
            <person name="Lindberg D.R."/>
            <person name="Seaver E.C."/>
            <person name="Weisblat D.A."/>
            <person name="Putnam N.H."/>
            <person name="Rokhsar D.S."/>
        </authorList>
    </citation>
    <scope>NUCLEOTIDE SEQUENCE [LARGE SCALE GENOMIC DNA]</scope>
</reference>
<dbReference type="RefSeq" id="XP_009053681.1">
    <property type="nucleotide sequence ID" value="XM_009055433.1"/>
</dbReference>
<dbReference type="OMA" id="WETILGT"/>
<dbReference type="Proteomes" id="UP000030746">
    <property type="component" value="Unassembled WGS sequence"/>
</dbReference>
<dbReference type="AlphaFoldDB" id="V4C297"/>
<keyword evidence="7" id="KW-0804">Transcription</keyword>
<dbReference type="GO" id="GO:0005634">
    <property type="term" value="C:nucleus"/>
    <property type="evidence" value="ECO:0007669"/>
    <property type="project" value="UniProtKB-SubCell"/>
</dbReference>
<dbReference type="Pfam" id="PF15997">
    <property type="entry name" value="DUF4772"/>
    <property type="match status" value="1"/>
</dbReference>
<keyword evidence="3" id="KW-0863">Zinc-finger</keyword>
<evidence type="ECO:0000256" key="8">
    <source>
        <dbReference type="ARBA" id="ARBA00023242"/>
    </source>
</evidence>
<accession>V4C297</accession>
<dbReference type="GeneID" id="20251052"/>
<dbReference type="HOGENOM" id="CLU_055704_0_0_1"/>
<dbReference type="Gene3D" id="2.30.30.140">
    <property type="match status" value="1"/>
</dbReference>
<comment type="subcellular location">
    <subcellularLocation>
        <location evidence="1">Nucleus</location>
    </subcellularLocation>
</comment>
<evidence type="ECO:0000313" key="11">
    <source>
        <dbReference type="EMBL" id="ESO95619.1"/>
    </source>
</evidence>
<dbReference type="KEGG" id="lgi:LOTGIDRAFT_239410"/>
<dbReference type="PANTHER" id="PTHR13006">
    <property type="entry name" value="PAPILLOMAVIRUS REGULATORY FACTOR PRF-1"/>
    <property type="match status" value="1"/>
</dbReference>
<dbReference type="GO" id="GO:0006357">
    <property type="term" value="P:regulation of transcription by RNA polymerase II"/>
    <property type="evidence" value="ECO:0007669"/>
    <property type="project" value="TreeGrafter"/>
</dbReference>
<evidence type="ECO:0000256" key="6">
    <source>
        <dbReference type="ARBA" id="ARBA00023125"/>
    </source>
</evidence>
<dbReference type="EMBL" id="KB201612">
    <property type="protein sequence ID" value="ESO95619.1"/>
    <property type="molecule type" value="Genomic_DNA"/>
</dbReference>
<proteinExistence type="predicted"/>
<keyword evidence="12" id="KW-1185">Reference proteome</keyword>
<evidence type="ECO:0000256" key="9">
    <source>
        <dbReference type="SAM" id="MobiDB-lite"/>
    </source>
</evidence>
<evidence type="ECO:0000259" key="10">
    <source>
        <dbReference type="Pfam" id="PF15997"/>
    </source>
</evidence>
<gene>
    <name evidence="11" type="ORF">LOTGIDRAFT_239410</name>
</gene>
<feature type="compositionally biased region" description="Basic and acidic residues" evidence="9">
    <location>
        <begin position="289"/>
        <end position="299"/>
    </location>
</feature>
<evidence type="ECO:0000256" key="1">
    <source>
        <dbReference type="ARBA" id="ARBA00004123"/>
    </source>
</evidence>
<evidence type="ECO:0000256" key="4">
    <source>
        <dbReference type="ARBA" id="ARBA00022833"/>
    </source>
</evidence>
<keyword evidence="4" id="KW-0862">Zinc</keyword>
<dbReference type="GO" id="GO:0003700">
    <property type="term" value="F:DNA-binding transcription factor activity"/>
    <property type="evidence" value="ECO:0007669"/>
    <property type="project" value="TreeGrafter"/>
</dbReference>
<evidence type="ECO:0000256" key="2">
    <source>
        <dbReference type="ARBA" id="ARBA00022723"/>
    </source>
</evidence>
<dbReference type="PANTHER" id="PTHR13006:SF9">
    <property type="entry name" value="GLUCOSE TRANSPORTER 4 ENHANCER FACTOR, ISOFORM G"/>
    <property type="match status" value="1"/>
</dbReference>
<evidence type="ECO:0000313" key="12">
    <source>
        <dbReference type="Proteomes" id="UP000030746"/>
    </source>
</evidence>
<protein>
    <recommendedName>
        <fullName evidence="10">DUF4772 domain-containing protein</fullName>
    </recommendedName>
</protein>
<dbReference type="OrthoDB" id="5950721at2759"/>
<sequence length="311" mass="34591">MFGSRRLAKRSIVGTKVSALYQDGRYYTGVIQSQISEDPRQTLQLFSVKFEDGSVKSVTANNIIGQGFESVQNKNLRTGQKVYITLNGREVSGTVLVHDGVSDEVLISLEQVPGESKQILRMIDEIRLLESRKSARLSDQDTDYSKLADFNTDSKRRTVSHFIDVPSQKQRHRDRVEIDDLDDLDVEMEDESIAVAALTNLSCSPASPLFPASFNDREVLPIGSHSYRESGHLSSSVASSGFYSGLSEGNDRSPPFKTHFSESAPDRVFFEASPTDDCLDLEEDVKHFYDDDVPKDQKSKQGGTLGKLLGR</sequence>